<accession>A0A9W8LSJ8</accession>
<feature type="compositionally biased region" description="Low complexity" evidence="1">
    <location>
        <begin position="964"/>
        <end position="978"/>
    </location>
</feature>
<evidence type="ECO:0000313" key="2">
    <source>
        <dbReference type="EMBL" id="KAJ2800820.1"/>
    </source>
</evidence>
<feature type="region of interest" description="Disordered" evidence="1">
    <location>
        <begin position="624"/>
        <end position="650"/>
    </location>
</feature>
<comment type="caution">
    <text evidence="2">The sequence shown here is derived from an EMBL/GenBank/DDBJ whole genome shotgun (WGS) entry which is preliminary data.</text>
</comment>
<feature type="region of interest" description="Disordered" evidence="1">
    <location>
        <begin position="765"/>
        <end position="978"/>
    </location>
</feature>
<feature type="region of interest" description="Disordered" evidence="1">
    <location>
        <begin position="103"/>
        <end position="138"/>
    </location>
</feature>
<evidence type="ECO:0000256" key="1">
    <source>
        <dbReference type="SAM" id="MobiDB-lite"/>
    </source>
</evidence>
<keyword evidence="3" id="KW-1185">Reference proteome</keyword>
<feature type="compositionally biased region" description="Pro residues" evidence="1">
    <location>
        <begin position="913"/>
        <end position="926"/>
    </location>
</feature>
<dbReference type="AlphaFoldDB" id="A0A9W8LSJ8"/>
<sequence length="978" mass="105187">KKIRRRRQRSLFSMTTAGEYSLLDSGRISSSFDPMGLAHSFKPQGDVVRGNGDLDSREPPSLDLLAEMIKEEIRQASSLKQALDRVTTETECISQRVSNLSLSDINTDQSHESPIRSGTESADAQERNRKGPHKQVQFIVPDDVRFRWLGIFQQPADSDPSDDEETSAGNKTAADSAVQLPERQITCAPPATSPSLADEHAHKSSAAPTQLESAQERPDDPAASATHADSAHDSNPEHATAPRSSNKLEHPSIDGSSAAAIAADDAAAATNSTSSTDRSEVLTESDSGYLPFTASSSLEAVYGGSRSDTREQSVLQTAQINAASKLLNKPTLGSHAADKHALPNHHRSAAGVTNCEKHVVQLQDTDDDPSHLRLARLLASDPTFGYGDDALATLTQESASSVNSASGGKYATIAGREGYRLLLAAQSSSPRDKDRYAAGDQLREEAAYCEANPTQVAGTSVRGSGPYPANLQPVADSSAFSQPAAATARMISPRRYAALPSFAAPQPQIRSDKTAAALPSKEDASRAAATAPPDPPASDARRRAPPVLHRSESTHATSTLLASMSNSQRRRNSFDGSSVSSRNVGLATQALADAAAADFTSNFNSRDAEAQSSHHSGLLRRVTISSSQRKHHNQSRLFSDEHSGSNGILGGTREFFKHRLRSRTNSSSLHLGDSTDDGDAKGRSTEGSESRNTRTQRPRRRSDAEVKSRTAEPSPPPPPAIPEQFQQRYQYIKSGVAKNESRKVDSLQLLHTPRSSLGDAQAEWVAVSPPPSASARELDLRPPQENALAAKKRKSHEEPPRAHPNHDHHRSRNTTTQHAKTKPQKPPVDTHPAPIAKLANGRQLDILRRRSTSNADKNEPAIVARSKSRKNTGESSQSASSTSSPPPPHKLMPGRASVERYGSSHTDESAASPPMPKLPPLPPVPTSPVSVKNLSKSDLNKVAGDSDSVDYHLRRLKERKSRRSSFMSTISSMLGRKD</sequence>
<feature type="compositionally biased region" description="Basic and acidic residues" evidence="1">
    <location>
        <begin position="678"/>
        <end position="692"/>
    </location>
</feature>
<feature type="region of interest" description="Disordered" evidence="1">
    <location>
        <begin position="662"/>
        <end position="722"/>
    </location>
</feature>
<dbReference type="OrthoDB" id="5586749at2759"/>
<feature type="compositionally biased region" description="Basic and acidic residues" evidence="1">
    <location>
        <begin position="701"/>
        <end position="710"/>
    </location>
</feature>
<dbReference type="EMBL" id="JANBUO010000917">
    <property type="protein sequence ID" value="KAJ2800820.1"/>
    <property type="molecule type" value="Genomic_DNA"/>
</dbReference>
<protein>
    <submittedName>
        <fullName evidence="2">Uncharacterized protein</fullName>
    </submittedName>
</protein>
<feature type="compositionally biased region" description="Basic and acidic residues" evidence="1">
    <location>
        <begin position="795"/>
        <end position="805"/>
    </location>
</feature>
<evidence type="ECO:0000313" key="3">
    <source>
        <dbReference type="Proteomes" id="UP001140094"/>
    </source>
</evidence>
<feature type="region of interest" description="Disordered" evidence="1">
    <location>
        <begin position="153"/>
        <end position="252"/>
    </location>
</feature>
<organism evidence="2 3">
    <name type="scientific">Coemansia guatemalensis</name>
    <dbReference type="NCBI Taxonomy" id="2761395"/>
    <lineage>
        <taxon>Eukaryota</taxon>
        <taxon>Fungi</taxon>
        <taxon>Fungi incertae sedis</taxon>
        <taxon>Zoopagomycota</taxon>
        <taxon>Kickxellomycotina</taxon>
        <taxon>Kickxellomycetes</taxon>
        <taxon>Kickxellales</taxon>
        <taxon>Kickxellaceae</taxon>
        <taxon>Coemansia</taxon>
    </lineage>
</organism>
<dbReference type="Proteomes" id="UP001140094">
    <property type="component" value="Unassembled WGS sequence"/>
</dbReference>
<proteinExistence type="predicted"/>
<reference evidence="2" key="1">
    <citation type="submission" date="2022-07" db="EMBL/GenBank/DDBJ databases">
        <title>Phylogenomic reconstructions and comparative analyses of Kickxellomycotina fungi.</title>
        <authorList>
            <person name="Reynolds N.K."/>
            <person name="Stajich J.E."/>
            <person name="Barry K."/>
            <person name="Grigoriev I.V."/>
            <person name="Crous P."/>
            <person name="Smith M.E."/>
        </authorList>
    </citation>
    <scope>NUCLEOTIDE SEQUENCE</scope>
    <source>
        <strain evidence="2">NRRL 1565</strain>
    </source>
</reference>
<feature type="compositionally biased region" description="Polar residues" evidence="1">
    <location>
        <begin position="554"/>
        <end position="567"/>
    </location>
</feature>
<feature type="region of interest" description="Disordered" evidence="1">
    <location>
        <begin position="502"/>
        <end position="580"/>
    </location>
</feature>
<name>A0A9W8LSJ8_9FUNG</name>
<feature type="non-terminal residue" evidence="2">
    <location>
        <position position="1"/>
    </location>
</feature>
<feature type="compositionally biased region" description="Basic residues" evidence="1">
    <location>
        <begin position="954"/>
        <end position="963"/>
    </location>
</feature>
<gene>
    <name evidence="2" type="ORF">H4R20_003919</name>
</gene>